<feature type="transmembrane region" description="Helical" evidence="5">
    <location>
        <begin position="390"/>
        <end position="407"/>
    </location>
</feature>
<keyword evidence="2 5" id="KW-0812">Transmembrane</keyword>
<feature type="transmembrane region" description="Helical" evidence="5">
    <location>
        <begin position="484"/>
        <end position="511"/>
    </location>
</feature>
<keyword evidence="4 5" id="KW-0472">Membrane</keyword>
<dbReference type="InterPro" id="IPR050598">
    <property type="entry name" value="AminoAcid_Transporter"/>
</dbReference>
<name>A0A2B7WW72_9EURO</name>
<proteinExistence type="predicted"/>
<evidence type="ECO:0000256" key="5">
    <source>
        <dbReference type="SAM" id="Phobius"/>
    </source>
</evidence>
<accession>A0A2B7WW72</accession>
<feature type="transmembrane region" description="Helical" evidence="5">
    <location>
        <begin position="338"/>
        <end position="358"/>
    </location>
</feature>
<evidence type="ECO:0008006" key="8">
    <source>
        <dbReference type="Google" id="ProtNLM"/>
    </source>
</evidence>
<dbReference type="Pfam" id="PF13520">
    <property type="entry name" value="AA_permease_2"/>
    <property type="match status" value="1"/>
</dbReference>
<dbReference type="PANTHER" id="PTHR11785:SF353">
    <property type="entry name" value="METHIONINE TRANSPORTER (EUROFUNG)"/>
    <property type="match status" value="1"/>
</dbReference>
<dbReference type="InterPro" id="IPR002293">
    <property type="entry name" value="AA/rel_permease1"/>
</dbReference>
<keyword evidence="7" id="KW-1185">Reference proteome</keyword>
<dbReference type="STRING" id="2060905.A0A2B7WW72"/>
<protein>
    <recommendedName>
        <fullName evidence="8">High-affinity methionine permease</fullName>
    </recommendedName>
</protein>
<feature type="transmembrane region" description="Helical" evidence="5">
    <location>
        <begin position="144"/>
        <end position="167"/>
    </location>
</feature>
<keyword evidence="3 5" id="KW-1133">Transmembrane helix</keyword>
<dbReference type="PANTHER" id="PTHR11785">
    <property type="entry name" value="AMINO ACID TRANSPORTER"/>
    <property type="match status" value="1"/>
</dbReference>
<evidence type="ECO:0000256" key="1">
    <source>
        <dbReference type="ARBA" id="ARBA00004141"/>
    </source>
</evidence>
<comment type="caution">
    <text evidence="6">The sequence shown here is derived from an EMBL/GenBank/DDBJ whole genome shotgun (WGS) entry which is preliminary data.</text>
</comment>
<dbReference type="GO" id="GO:0016020">
    <property type="term" value="C:membrane"/>
    <property type="evidence" value="ECO:0007669"/>
    <property type="project" value="UniProtKB-SubCell"/>
</dbReference>
<dbReference type="OrthoDB" id="5982228at2759"/>
<organism evidence="6 7">
    <name type="scientific">Blastomyces parvus</name>
    <dbReference type="NCBI Taxonomy" id="2060905"/>
    <lineage>
        <taxon>Eukaryota</taxon>
        <taxon>Fungi</taxon>
        <taxon>Dikarya</taxon>
        <taxon>Ascomycota</taxon>
        <taxon>Pezizomycotina</taxon>
        <taxon>Eurotiomycetes</taxon>
        <taxon>Eurotiomycetidae</taxon>
        <taxon>Onygenales</taxon>
        <taxon>Ajellomycetaceae</taxon>
        <taxon>Blastomyces</taxon>
    </lineage>
</organism>
<dbReference type="Proteomes" id="UP000224080">
    <property type="component" value="Unassembled WGS sequence"/>
</dbReference>
<comment type="subcellular location">
    <subcellularLocation>
        <location evidence="1">Membrane</location>
        <topology evidence="1">Multi-pass membrane protein</topology>
    </subcellularLocation>
</comment>
<feature type="transmembrane region" description="Helical" evidence="5">
    <location>
        <begin position="287"/>
        <end position="310"/>
    </location>
</feature>
<dbReference type="Gene3D" id="1.20.1740.10">
    <property type="entry name" value="Amino acid/polyamine transporter I"/>
    <property type="match status" value="1"/>
</dbReference>
<evidence type="ECO:0000256" key="2">
    <source>
        <dbReference type="ARBA" id="ARBA00022692"/>
    </source>
</evidence>
<gene>
    <name evidence="6" type="ORF">GX51_05584</name>
</gene>
<feature type="transmembrane region" description="Helical" evidence="5">
    <location>
        <begin position="59"/>
        <end position="79"/>
    </location>
</feature>
<sequence>MASWLKSVPWSDSDSDISAGEVRERNATIGDQVFVEGKEVFQEGNGAPVEQASPLGYHVGWFGILFLNVSQMVGTGIFSTPGNILNNLGSVGLSLLYWVIGAIIAAAALPIYLEYASLFPNRSGGQTAYLEQAYPKPAFLFPTAYAFFAIAFSFSSSNAVVLARYIYNAAGVDASEWQNKGLAVGSYTFLALLCLLSNKWSIRLMNLISAVKLIILLFIVITGFVVLGGGTRVKDPRANFRDPFDGVTSNANAIVNALVSINFAYTGYSNAFNVVAEIKRPRKTLRAATAVSLIIVAILYILANVAYFAAVPKDVIASSGELTAALFFKAVFGDAGSALPALVAVSAAGNIMAVIIGATRTMRECARQGVVPWPHIWVSTKPFGTPAAPIILKWALTSIVILALPFGDAFNFLVDLRSYPDSVFLLLMVIGIYFIRHRRKEQGIPQAEFQVWHIAAIFSILVALFILIMPWYPPEGGATGGNVSFWYATYCVVGIGLLLGCGVYYALWVWILPRIYDYSIRTETLVLEQDGATTHRLLKIPNSEINEWDRTHDDAGNLIADHGADGHDAVRTSDGKFLKRIHVKGSRLSSPQPDLKA</sequence>
<evidence type="ECO:0000256" key="4">
    <source>
        <dbReference type="ARBA" id="ARBA00023136"/>
    </source>
</evidence>
<evidence type="ECO:0000313" key="7">
    <source>
        <dbReference type="Proteomes" id="UP000224080"/>
    </source>
</evidence>
<dbReference type="GO" id="GO:0015179">
    <property type="term" value="F:L-amino acid transmembrane transporter activity"/>
    <property type="evidence" value="ECO:0007669"/>
    <property type="project" value="TreeGrafter"/>
</dbReference>
<dbReference type="AlphaFoldDB" id="A0A2B7WW72"/>
<reference evidence="6 7" key="1">
    <citation type="submission" date="2017-10" db="EMBL/GenBank/DDBJ databases">
        <title>Comparative genomics in systemic dimorphic fungi from Ajellomycetaceae.</title>
        <authorList>
            <person name="Munoz J.F."/>
            <person name="Mcewen J.G."/>
            <person name="Clay O.K."/>
            <person name="Cuomo C.A."/>
        </authorList>
    </citation>
    <scope>NUCLEOTIDE SEQUENCE [LARGE SCALE GENOMIC DNA]</scope>
    <source>
        <strain evidence="6 7">UAMH130</strain>
    </source>
</reference>
<feature type="transmembrane region" description="Helical" evidence="5">
    <location>
        <begin position="91"/>
        <end position="113"/>
    </location>
</feature>
<feature type="transmembrane region" description="Helical" evidence="5">
    <location>
        <begin position="419"/>
        <end position="437"/>
    </location>
</feature>
<feature type="transmembrane region" description="Helical" evidence="5">
    <location>
        <begin position="449"/>
        <end position="472"/>
    </location>
</feature>
<dbReference type="EMBL" id="PDNC01000080">
    <property type="protein sequence ID" value="PGH00807.1"/>
    <property type="molecule type" value="Genomic_DNA"/>
</dbReference>
<feature type="transmembrane region" description="Helical" evidence="5">
    <location>
        <begin position="204"/>
        <end position="227"/>
    </location>
</feature>
<evidence type="ECO:0000256" key="3">
    <source>
        <dbReference type="ARBA" id="ARBA00022989"/>
    </source>
</evidence>
<evidence type="ECO:0000313" key="6">
    <source>
        <dbReference type="EMBL" id="PGH00807.1"/>
    </source>
</evidence>